<proteinExistence type="predicted"/>
<evidence type="ECO:0000313" key="2">
    <source>
        <dbReference type="EMBL" id="PWK29321.1"/>
    </source>
</evidence>
<organism evidence="2 3">
    <name type="scientific">Arcicella aurantiaca</name>
    <dbReference type="NCBI Taxonomy" id="591202"/>
    <lineage>
        <taxon>Bacteria</taxon>
        <taxon>Pseudomonadati</taxon>
        <taxon>Bacteroidota</taxon>
        <taxon>Cytophagia</taxon>
        <taxon>Cytophagales</taxon>
        <taxon>Flectobacillaceae</taxon>
        <taxon>Arcicella</taxon>
    </lineage>
</organism>
<feature type="transmembrane region" description="Helical" evidence="1">
    <location>
        <begin position="147"/>
        <end position="163"/>
    </location>
</feature>
<dbReference type="Proteomes" id="UP000245489">
    <property type="component" value="Unassembled WGS sequence"/>
</dbReference>
<dbReference type="OrthoDB" id="9786064at2"/>
<keyword evidence="3" id="KW-1185">Reference proteome</keyword>
<evidence type="ECO:0000313" key="3">
    <source>
        <dbReference type="Proteomes" id="UP000245489"/>
    </source>
</evidence>
<dbReference type="EMBL" id="QGGO01000001">
    <property type="protein sequence ID" value="PWK29321.1"/>
    <property type="molecule type" value="Genomic_DNA"/>
</dbReference>
<gene>
    <name evidence="2" type="ORF">LV89_00161</name>
</gene>
<feature type="transmembrane region" description="Helical" evidence="1">
    <location>
        <begin position="95"/>
        <end position="113"/>
    </location>
</feature>
<sequence length="218" mass="23877">MNTRFAQILSALLHPLLMPTIIFAILFYIAPESIQNLEEFNGSAKVGMMSLKMGLLLLIFLQTFVLPVFSIYALHRFGFVGDLRMETLADRRIPYLVTVAIYTFVATFFTLKLHQFPEVALIITGIAFSIGAVAVISLYWKISAHAVGANGMLGALLGIAIKYGNNDLFYPILAVIIVVGFLLSARLHLNAHTPAQIMAGSILGLSVSLSVVFLIDFL</sequence>
<comment type="caution">
    <text evidence="2">The sequence shown here is derived from an EMBL/GenBank/DDBJ whole genome shotgun (WGS) entry which is preliminary data.</text>
</comment>
<feature type="transmembrane region" description="Helical" evidence="1">
    <location>
        <begin position="197"/>
        <end position="215"/>
    </location>
</feature>
<evidence type="ECO:0008006" key="4">
    <source>
        <dbReference type="Google" id="ProtNLM"/>
    </source>
</evidence>
<feature type="transmembrane region" description="Helical" evidence="1">
    <location>
        <begin position="12"/>
        <end position="31"/>
    </location>
</feature>
<keyword evidence="1" id="KW-1133">Transmembrane helix</keyword>
<accession>A0A316EHS9</accession>
<keyword evidence="1" id="KW-0472">Membrane</keyword>
<evidence type="ECO:0000256" key="1">
    <source>
        <dbReference type="SAM" id="Phobius"/>
    </source>
</evidence>
<feature type="transmembrane region" description="Helical" evidence="1">
    <location>
        <begin position="51"/>
        <end position="74"/>
    </location>
</feature>
<feature type="transmembrane region" description="Helical" evidence="1">
    <location>
        <begin position="169"/>
        <end position="185"/>
    </location>
</feature>
<reference evidence="2 3" key="1">
    <citation type="submission" date="2018-05" db="EMBL/GenBank/DDBJ databases">
        <title>Genomic Encyclopedia of Archaeal and Bacterial Type Strains, Phase II (KMG-II): from individual species to whole genera.</title>
        <authorList>
            <person name="Goeker M."/>
        </authorList>
    </citation>
    <scope>NUCLEOTIDE SEQUENCE [LARGE SCALE GENOMIC DNA]</scope>
    <source>
        <strain evidence="2 3">DSM 22214</strain>
    </source>
</reference>
<feature type="transmembrane region" description="Helical" evidence="1">
    <location>
        <begin position="119"/>
        <end position="140"/>
    </location>
</feature>
<keyword evidence="1" id="KW-0812">Transmembrane</keyword>
<dbReference type="AlphaFoldDB" id="A0A316EHS9"/>
<name>A0A316EHS9_9BACT</name>
<protein>
    <recommendedName>
        <fullName evidence="4">PAP2 superfamily protein</fullName>
    </recommendedName>
</protein>